<dbReference type="Gene3D" id="3.30.450.20">
    <property type="entry name" value="PAS domain"/>
    <property type="match status" value="1"/>
</dbReference>
<dbReference type="PRINTS" id="PR00260">
    <property type="entry name" value="CHEMTRNSDUCR"/>
</dbReference>
<dbReference type="InterPro" id="IPR004090">
    <property type="entry name" value="Chemotax_Me-accpt_rcpt"/>
</dbReference>
<accession>A0A3D0WDC4</accession>
<evidence type="ECO:0000259" key="3">
    <source>
        <dbReference type="PROSITE" id="PS50112"/>
    </source>
</evidence>
<dbReference type="InterPro" id="IPR004089">
    <property type="entry name" value="MCPsignal_dom"/>
</dbReference>
<dbReference type="SUPFAM" id="SSF55785">
    <property type="entry name" value="PYP-like sensor domain (PAS domain)"/>
    <property type="match status" value="1"/>
</dbReference>
<dbReference type="EMBL" id="DOYJ01000308">
    <property type="protein sequence ID" value="HCB76686.1"/>
    <property type="molecule type" value="Genomic_DNA"/>
</dbReference>
<dbReference type="SUPFAM" id="SSF58104">
    <property type="entry name" value="Methyl-accepting chemotaxis protein (MCP) signaling domain"/>
    <property type="match status" value="1"/>
</dbReference>
<gene>
    <name evidence="5" type="ORF">DEP91_11040</name>
</gene>
<feature type="domain" description="PAC" evidence="4">
    <location>
        <begin position="83"/>
        <end position="138"/>
    </location>
</feature>
<dbReference type="InterPro" id="IPR000700">
    <property type="entry name" value="PAS-assoc_C"/>
</dbReference>
<dbReference type="Gene3D" id="6.10.250.3200">
    <property type="match status" value="1"/>
</dbReference>
<reference evidence="5 6" key="1">
    <citation type="journal article" date="2018" name="Nat. Biotechnol.">
        <title>A standardized bacterial taxonomy based on genome phylogeny substantially revises the tree of life.</title>
        <authorList>
            <person name="Parks D.H."/>
            <person name="Chuvochina M."/>
            <person name="Waite D.W."/>
            <person name="Rinke C."/>
            <person name="Skarshewski A."/>
            <person name="Chaumeil P.A."/>
            <person name="Hugenholtz P."/>
        </authorList>
    </citation>
    <scope>NUCLEOTIDE SEQUENCE [LARGE SCALE GENOMIC DNA]</scope>
    <source>
        <strain evidence="5">UBA9015</strain>
    </source>
</reference>
<dbReference type="InterPro" id="IPR013656">
    <property type="entry name" value="PAS_4"/>
</dbReference>
<dbReference type="GO" id="GO:0006935">
    <property type="term" value="P:chemotaxis"/>
    <property type="evidence" value="ECO:0007669"/>
    <property type="project" value="InterPro"/>
</dbReference>
<organism evidence="5 6">
    <name type="scientific">Sphingomonas bacterium</name>
    <dbReference type="NCBI Taxonomy" id="1895847"/>
    <lineage>
        <taxon>Bacteria</taxon>
        <taxon>Pseudomonadati</taxon>
        <taxon>Pseudomonadota</taxon>
        <taxon>Alphaproteobacteria</taxon>
        <taxon>Sphingomonadales</taxon>
        <taxon>Sphingomonadaceae</taxon>
        <taxon>Sphingomonas</taxon>
    </lineage>
</organism>
<dbReference type="InterPro" id="IPR000014">
    <property type="entry name" value="PAS"/>
</dbReference>
<dbReference type="GO" id="GO:0007165">
    <property type="term" value="P:signal transduction"/>
    <property type="evidence" value="ECO:0007669"/>
    <property type="project" value="UniProtKB-KW"/>
</dbReference>
<protein>
    <submittedName>
        <fullName evidence="5">Chemotaxis protein</fullName>
    </submittedName>
</protein>
<sequence length="230" mass="24741">MGKGRSSLAIRFGGKAVWQAILKSQAIVEFTPTGEIVDANDNFLELTGYTRERVIGRHHRLFCTQAEVASPDYAAFWRKLGAGDYDSGVYARIAASGRELWLQATYNPIIGREGRPIGVLKMATDVTRAVQLERTVSAQLAEAERLQAALAGRDVERERMLGELRQTVTAIEGIARQTNMLALNAAIEAAKAGDAGRGFGVVAAEVKRLAGDTAAATRRAADMLGTHEAA</sequence>
<dbReference type="Pfam" id="PF00015">
    <property type="entry name" value="MCPsignal"/>
    <property type="match status" value="1"/>
</dbReference>
<dbReference type="PANTHER" id="PTHR24422">
    <property type="entry name" value="CHEMOTAXIS PROTEIN METHYLTRANSFERASE"/>
    <property type="match status" value="1"/>
</dbReference>
<evidence type="ECO:0000256" key="1">
    <source>
        <dbReference type="PROSITE-ProRule" id="PRU00284"/>
    </source>
</evidence>
<evidence type="ECO:0000313" key="6">
    <source>
        <dbReference type="Proteomes" id="UP000262699"/>
    </source>
</evidence>
<dbReference type="GO" id="GO:0016020">
    <property type="term" value="C:membrane"/>
    <property type="evidence" value="ECO:0007669"/>
    <property type="project" value="InterPro"/>
</dbReference>
<dbReference type="PROSITE" id="PS50111">
    <property type="entry name" value="CHEMOTAXIS_TRANSDUC_2"/>
    <property type="match status" value="1"/>
</dbReference>
<dbReference type="CDD" id="cd00130">
    <property type="entry name" value="PAS"/>
    <property type="match status" value="1"/>
</dbReference>
<feature type="domain" description="Methyl-accepting transducer" evidence="2">
    <location>
        <begin position="163"/>
        <end position="230"/>
    </location>
</feature>
<dbReference type="InterPro" id="IPR050903">
    <property type="entry name" value="Bact_Chemotaxis_MeTrfase"/>
</dbReference>
<evidence type="ECO:0000313" key="5">
    <source>
        <dbReference type="EMBL" id="HCB76686.1"/>
    </source>
</evidence>
<proteinExistence type="predicted"/>
<dbReference type="InterPro" id="IPR035965">
    <property type="entry name" value="PAS-like_dom_sf"/>
</dbReference>
<dbReference type="AlphaFoldDB" id="A0A3D0WDC4"/>
<dbReference type="GO" id="GO:0004888">
    <property type="term" value="F:transmembrane signaling receptor activity"/>
    <property type="evidence" value="ECO:0007669"/>
    <property type="project" value="InterPro"/>
</dbReference>
<comment type="caution">
    <text evidence="5">The sequence shown here is derived from an EMBL/GenBank/DDBJ whole genome shotgun (WGS) entry which is preliminary data.</text>
</comment>
<dbReference type="Pfam" id="PF08448">
    <property type="entry name" value="PAS_4"/>
    <property type="match status" value="1"/>
</dbReference>
<feature type="domain" description="PAS" evidence="3">
    <location>
        <begin position="34"/>
        <end position="57"/>
    </location>
</feature>
<dbReference type="PROSITE" id="PS50113">
    <property type="entry name" value="PAC"/>
    <property type="match status" value="1"/>
</dbReference>
<keyword evidence="1" id="KW-0807">Transducer</keyword>
<evidence type="ECO:0000259" key="2">
    <source>
        <dbReference type="PROSITE" id="PS50111"/>
    </source>
</evidence>
<dbReference type="PROSITE" id="PS50112">
    <property type="entry name" value="PAS"/>
    <property type="match status" value="1"/>
</dbReference>
<dbReference type="PANTHER" id="PTHR24422:SF10">
    <property type="entry name" value="CHEMOTAXIS PROTEIN METHYLTRANSFERASE 2"/>
    <property type="match status" value="1"/>
</dbReference>
<evidence type="ECO:0000259" key="4">
    <source>
        <dbReference type="PROSITE" id="PS50113"/>
    </source>
</evidence>
<dbReference type="Proteomes" id="UP000262699">
    <property type="component" value="Unassembled WGS sequence"/>
</dbReference>
<dbReference type="NCBIfam" id="TIGR00229">
    <property type="entry name" value="sensory_box"/>
    <property type="match status" value="1"/>
</dbReference>
<name>A0A3D0WDC4_9SPHN</name>